<comment type="caution">
    <text evidence="2">The sequence shown here is derived from an EMBL/GenBank/DDBJ whole genome shotgun (WGS) entry which is preliminary data.</text>
</comment>
<organism evidence="2 3">
    <name type="scientific">Hymenobacter saemangeumensis</name>
    <dbReference type="NCBI Taxonomy" id="1084522"/>
    <lineage>
        <taxon>Bacteria</taxon>
        <taxon>Pseudomonadati</taxon>
        <taxon>Bacteroidota</taxon>
        <taxon>Cytophagia</taxon>
        <taxon>Cytophagales</taxon>
        <taxon>Hymenobacteraceae</taxon>
        <taxon>Hymenobacter</taxon>
    </lineage>
</organism>
<sequence length="223" mass="25184">MESSNRVTPVPSNTNTRRLRVAQGLVLLFHITGFLGLAFSDNPEFYQEFTPLTLILTALLLLAFQPGRNAAFWSFCFTVSLMGYMAEVVGVHTGKFFGHYTYGDTLGLKVLSVPLLIGLNWLVLTYVCGNLAHYLPLPQLARILLGALLMVGFDLCLEPVASTYDFWHWSAGVIPFQNFRDWFIFSCLLQVLFVRAGFKKHNKLAPLVYLVQLLFFFFLGSLQ</sequence>
<accession>A0ABP8IFM3</accession>
<evidence type="ECO:0008006" key="4">
    <source>
        <dbReference type="Google" id="ProtNLM"/>
    </source>
</evidence>
<keyword evidence="1" id="KW-0472">Membrane</keyword>
<dbReference type="EMBL" id="BAABGZ010000024">
    <property type="protein sequence ID" value="GAA4357650.1"/>
    <property type="molecule type" value="Genomic_DNA"/>
</dbReference>
<dbReference type="Proteomes" id="UP001501153">
    <property type="component" value="Unassembled WGS sequence"/>
</dbReference>
<dbReference type="Pfam" id="PF04240">
    <property type="entry name" value="Caroten_synth"/>
    <property type="match status" value="1"/>
</dbReference>
<evidence type="ECO:0000313" key="3">
    <source>
        <dbReference type="Proteomes" id="UP001501153"/>
    </source>
</evidence>
<dbReference type="RefSeq" id="WP_345236146.1">
    <property type="nucleotide sequence ID" value="NZ_BAABGZ010000024.1"/>
</dbReference>
<evidence type="ECO:0000313" key="2">
    <source>
        <dbReference type="EMBL" id="GAA4357650.1"/>
    </source>
</evidence>
<name>A0ABP8IFM3_9BACT</name>
<keyword evidence="3" id="KW-1185">Reference proteome</keyword>
<reference evidence="3" key="1">
    <citation type="journal article" date="2019" name="Int. J. Syst. Evol. Microbiol.">
        <title>The Global Catalogue of Microorganisms (GCM) 10K type strain sequencing project: providing services to taxonomists for standard genome sequencing and annotation.</title>
        <authorList>
            <consortium name="The Broad Institute Genomics Platform"/>
            <consortium name="The Broad Institute Genome Sequencing Center for Infectious Disease"/>
            <person name="Wu L."/>
            <person name="Ma J."/>
        </authorList>
    </citation>
    <scope>NUCLEOTIDE SEQUENCE [LARGE SCALE GENOMIC DNA]</scope>
    <source>
        <strain evidence="3">JCM 17923</strain>
    </source>
</reference>
<feature type="transmembrane region" description="Helical" evidence="1">
    <location>
        <begin position="182"/>
        <end position="198"/>
    </location>
</feature>
<feature type="transmembrane region" description="Helical" evidence="1">
    <location>
        <begin position="21"/>
        <end position="39"/>
    </location>
</feature>
<protein>
    <recommendedName>
        <fullName evidence="4">Carotenoid biosynthesis protein</fullName>
    </recommendedName>
</protein>
<keyword evidence="1" id="KW-0812">Transmembrane</keyword>
<feature type="transmembrane region" description="Helical" evidence="1">
    <location>
        <begin position="143"/>
        <end position="162"/>
    </location>
</feature>
<gene>
    <name evidence="2" type="ORF">GCM10023185_22540</name>
</gene>
<feature type="transmembrane region" description="Helical" evidence="1">
    <location>
        <begin position="205"/>
        <end position="222"/>
    </location>
</feature>
<dbReference type="InterPro" id="IPR007354">
    <property type="entry name" value="CruF-like"/>
</dbReference>
<keyword evidence="1" id="KW-1133">Transmembrane helix</keyword>
<feature type="transmembrane region" description="Helical" evidence="1">
    <location>
        <begin position="45"/>
        <end position="64"/>
    </location>
</feature>
<dbReference type="PANTHER" id="PTHR39419">
    <property type="entry name" value="SLL0814 PROTEIN"/>
    <property type="match status" value="1"/>
</dbReference>
<dbReference type="PANTHER" id="PTHR39419:SF1">
    <property type="entry name" value="SLL0814 PROTEIN"/>
    <property type="match status" value="1"/>
</dbReference>
<feature type="transmembrane region" description="Helical" evidence="1">
    <location>
        <begin position="71"/>
        <end position="91"/>
    </location>
</feature>
<evidence type="ECO:0000256" key="1">
    <source>
        <dbReference type="SAM" id="Phobius"/>
    </source>
</evidence>
<feature type="transmembrane region" description="Helical" evidence="1">
    <location>
        <begin position="111"/>
        <end position="131"/>
    </location>
</feature>
<proteinExistence type="predicted"/>